<feature type="binding site" evidence="8">
    <location>
        <position position="100"/>
    </location>
    <ligand>
        <name>ATP</name>
        <dbReference type="ChEBI" id="CHEBI:30616"/>
    </ligand>
</feature>
<name>A0A953N9E2_9BURK</name>
<keyword evidence="2 8" id="KW-0808">Transferase</keyword>
<gene>
    <name evidence="8" type="primary">ydiU</name>
    <name evidence="8" type="synonym">selO</name>
    <name evidence="9" type="ORF">KZZ10_00635</name>
</gene>
<dbReference type="HAMAP" id="MF_00692">
    <property type="entry name" value="SelO"/>
    <property type="match status" value="1"/>
</dbReference>
<dbReference type="AlphaFoldDB" id="A0A953N9E2"/>
<dbReference type="RefSeq" id="WP_259659557.1">
    <property type="nucleotide sequence ID" value="NZ_JAHXRI010000001.1"/>
</dbReference>
<feature type="binding site" evidence="8">
    <location>
        <position position="132"/>
    </location>
    <ligand>
        <name>ATP</name>
        <dbReference type="ChEBI" id="CHEBI:30616"/>
    </ligand>
</feature>
<evidence type="ECO:0000256" key="1">
    <source>
        <dbReference type="ARBA" id="ARBA00009747"/>
    </source>
</evidence>
<feature type="binding site" evidence="8">
    <location>
        <position position="98"/>
    </location>
    <ligand>
        <name>ATP</name>
        <dbReference type="ChEBI" id="CHEBI:30616"/>
    </ligand>
</feature>
<dbReference type="PANTHER" id="PTHR32057">
    <property type="entry name" value="PROTEIN ADENYLYLTRANSFERASE SELO, MITOCHONDRIAL"/>
    <property type="match status" value="1"/>
</dbReference>
<comment type="catalytic activity">
    <reaction evidence="8">
        <text>L-seryl-[protein] + UTP = O-(5'-uridylyl)-L-seryl-[protein] + diphosphate</text>
        <dbReference type="Rhea" id="RHEA:64604"/>
        <dbReference type="Rhea" id="RHEA-COMP:9863"/>
        <dbReference type="Rhea" id="RHEA-COMP:16635"/>
        <dbReference type="ChEBI" id="CHEBI:29999"/>
        <dbReference type="ChEBI" id="CHEBI:33019"/>
        <dbReference type="ChEBI" id="CHEBI:46398"/>
        <dbReference type="ChEBI" id="CHEBI:156051"/>
    </reaction>
</comment>
<dbReference type="GO" id="GO:0000287">
    <property type="term" value="F:magnesium ion binding"/>
    <property type="evidence" value="ECO:0007669"/>
    <property type="project" value="UniProtKB-UniRule"/>
</dbReference>
<comment type="catalytic activity">
    <reaction evidence="8">
        <text>L-threonyl-[protein] + ATP = 3-O-(5'-adenylyl)-L-threonyl-[protein] + diphosphate</text>
        <dbReference type="Rhea" id="RHEA:54292"/>
        <dbReference type="Rhea" id="RHEA-COMP:11060"/>
        <dbReference type="Rhea" id="RHEA-COMP:13847"/>
        <dbReference type="ChEBI" id="CHEBI:30013"/>
        <dbReference type="ChEBI" id="CHEBI:30616"/>
        <dbReference type="ChEBI" id="CHEBI:33019"/>
        <dbReference type="ChEBI" id="CHEBI:138113"/>
        <dbReference type="EC" id="2.7.7.108"/>
    </reaction>
</comment>
<dbReference type="Pfam" id="PF02696">
    <property type="entry name" value="SelO"/>
    <property type="match status" value="1"/>
</dbReference>
<sequence>MSQFSDLQDSAFFRVPKENSFAALPTDFFTRIPTTPLKDSILVHANPSVGELLELGPRELESKEFLNIVSGSTPLPGGDTLAAVYSGHQFGVWAGQLGDGRAHLLGEVSGPRGNWELQLKGAGPTPYSRRGDGRAVLRSSIREYLASQAMSGLGIPTTQALSIVSAKDRVIRETVESAAVVARMAPSFIRFGSFEHWASRNAPQQLTVLADYVISRFYPECLLPEAGVTETGEQRYVRFLRAVVQRTARLMAQWQVVGFCHGVMNTDNMSILGLTLDYGPFGFMDAFDAKHICNHTDTQGRYAWHAQPAVAHWNLYQLANSLHVIAPDADALRAALDTYDGIFLQEMQTRMSAKLGLGVWQLGDEALIDDLWSLMQANHADFTLTFRQLAYAPGVAGVDTAQASRDLGGTVGPGLVPFVDLFIDREAAIAWLDKYQARLRSAPAQDSGARVNGMLSVNPLYVLRNYLAQKAIERAEEGDFSEVQALFDVLRSPFTFQHGKDAYAAQPPAWATTIEVSCSS</sequence>
<feature type="binding site" evidence="8">
    <location>
        <position position="277"/>
    </location>
    <ligand>
        <name>ATP</name>
        <dbReference type="ChEBI" id="CHEBI:30616"/>
    </ligand>
</feature>
<comment type="caution">
    <text evidence="9">The sequence shown here is derived from an EMBL/GenBank/DDBJ whole genome shotgun (WGS) entry which is preliminary data.</text>
</comment>
<dbReference type="EC" id="2.7.7.-" evidence="8"/>
<comment type="similarity">
    <text evidence="1 8">Belongs to the SELO family.</text>
</comment>
<evidence type="ECO:0000256" key="8">
    <source>
        <dbReference type="HAMAP-Rule" id="MF_00692"/>
    </source>
</evidence>
<evidence type="ECO:0000313" key="10">
    <source>
        <dbReference type="Proteomes" id="UP000739565"/>
    </source>
</evidence>
<feature type="active site" description="Proton acceptor" evidence="8">
    <location>
        <position position="267"/>
    </location>
</feature>
<keyword evidence="7 8" id="KW-0460">Magnesium</keyword>
<accession>A0A953N9E2</accession>
<dbReference type="EC" id="2.7.7.108" evidence="8"/>
<feature type="binding site" evidence="8">
    <location>
        <position position="190"/>
    </location>
    <ligand>
        <name>ATP</name>
        <dbReference type="ChEBI" id="CHEBI:30616"/>
    </ligand>
</feature>
<keyword evidence="5 8" id="KW-0547">Nucleotide-binding</keyword>
<evidence type="ECO:0000256" key="3">
    <source>
        <dbReference type="ARBA" id="ARBA00022695"/>
    </source>
</evidence>
<dbReference type="NCBIfam" id="NF000658">
    <property type="entry name" value="PRK00029.1"/>
    <property type="match status" value="1"/>
</dbReference>
<dbReference type="GO" id="GO:0005524">
    <property type="term" value="F:ATP binding"/>
    <property type="evidence" value="ECO:0007669"/>
    <property type="project" value="UniProtKB-UniRule"/>
</dbReference>
<feature type="binding site" evidence="8">
    <location>
        <position position="268"/>
    </location>
    <ligand>
        <name>Mg(2+)</name>
        <dbReference type="ChEBI" id="CHEBI:18420"/>
    </ligand>
</feature>
<organism evidence="9 10">
    <name type="scientific">Zwartia hollandica</name>
    <dbReference type="NCBI Taxonomy" id="324606"/>
    <lineage>
        <taxon>Bacteria</taxon>
        <taxon>Pseudomonadati</taxon>
        <taxon>Pseudomonadota</taxon>
        <taxon>Betaproteobacteria</taxon>
        <taxon>Burkholderiales</taxon>
        <taxon>Alcaligenaceae</taxon>
        <taxon>Zwartia</taxon>
    </lineage>
</organism>
<evidence type="ECO:0000256" key="4">
    <source>
        <dbReference type="ARBA" id="ARBA00022723"/>
    </source>
</evidence>
<keyword evidence="6 8" id="KW-0067">ATP-binding</keyword>
<dbReference type="Proteomes" id="UP000739565">
    <property type="component" value="Unassembled WGS sequence"/>
</dbReference>
<comment type="catalytic activity">
    <reaction evidence="8">
        <text>L-seryl-[protein] + ATP = 3-O-(5'-adenylyl)-L-seryl-[protein] + diphosphate</text>
        <dbReference type="Rhea" id="RHEA:58120"/>
        <dbReference type="Rhea" id="RHEA-COMP:9863"/>
        <dbReference type="Rhea" id="RHEA-COMP:15073"/>
        <dbReference type="ChEBI" id="CHEBI:29999"/>
        <dbReference type="ChEBI" id="CHEBI:30616"/>
        <dbReference type="ChEBI" id="CHEBI:33019"/>
        <dbReference type="ChEBI" id="CHEBI:142516"/>
        <dbReference type="EC" id="2.7.7.108"/>
    </reaction>
</comment>
<feature type="binding site" evidence="8">
    <location>
        <position position="277"/>
    </location>
    <ligand>
        <name>Mg(2+)</name>
        <dbReference type="ChEBI" id="CHEBI:18420"/>
    </ligand>
</feature>
<comment type="function">
    <text evidence="8">Nucleotidyltransferase involved in the post-translational modification of proteins. It can catalyze the addition of adenosine monophosphate (AMP) or uridine monophosphate (UMP) to a protein, resulting in modifications known as AMPylation and UMPylation.</text>
</comment>
<comment type="cofactor">
    <cofactor evidence="8">
        <name>Mg(2+)</name>
        <dbReference type="ChEBI" id="CHEBI:18420"/>
    </cofactor>
    <cofactor evidence="8">
        <name>Mn(2+)</name>
        <dbReference type="ChEBI" id="CHEBI:29035"/>
    </cofactor>
</comment>
<feature type="binding site" evidence="8">
    <location>
        <position position="101"/>
    </location>
    <ligand>
        <name>ATP</name>
        <dbReference type="ChEBI" id="CHEBI:30616"/>
    </ligand>
</feature>
<dbReference type="InterPro" id="IPR003846">
    <property type="entry name" value="SelO"/>
</dbReference>
<dbReference type="PANTHER" id="PTHR32057:SF14">
    <property type="entry name" value="PROTEIN ADENYLYLTRANSFERASE SELO, MITOCHONDRIAL"/>
    <property type="match status" value="1"/>
</dbReference>
<comment type="catalytic activity">
    <reaction evidence="8">
        <text>L-histidyl-[protein] + UTP = N(tele)-(5'-uridylyl)-L-histidyl-[protein] + diphosphate</text>
        <dbReference type="Rhea" id="RHEA:83891"/>
        <dbReference type="Rhea" id="RHEA-COMP:9745"/>
        <dbReference type="Rhea" id="RHEA-COMP:20239"/>
        <dbReference type="ChEBI" id="CHEBI:29979"/>
        <dbReference type="ChEBI" id="CHEBI:33019"/>
        <dbReference type="ChEBI" id="CHEBI:46398"/>
        <dbReference type="ChEBI" id="CHEBI:233474"/>
    </reaction>
</comment>
<feature type="binding site" evidence="8">
    <location>
        <position position="133"/>
    </location>
    <ligand>
        <name>ATP</name>
        <dbReference type="ChEBI" id="CHEBI:30616"/>
    </ligand>
</feature>
<comment type="catalytic activity">
    <reaction evidence="8">
        <text>L-tyrosyl-[protein] + ATP = O-(5'-adenylyl)-L-tyrosyl-[protein] + diphosphate</text>
        <dbReference type="Rhea" id="RHEA:54288"/>
        <dbReference type="Rhea" id="RHEA-COMP:10136"/>
        <dbReference type="Rhea" id="RHEA-COMP:13846"/>
        <dbReference type="ChEBI" id="CHEBI:30616"/>
        <dbReference type="ChEBI" id="CHEBI:33019"/>
        <dbReference type="ChEBI" id="CHEBI:46858"/>
        <dbReference type="ChEBI" id="CHEBI:83624"/>
        <dbReference type="EC" id="2.7.7.108"/>
    </reaction>
</comment>
<keyword evidence="4 8" id="KW-0479">Metal-binding</keyword>
<keyword evidence="3 8" id="KW-0548">Nucleotidyltransferase</keyword>
<proteinExistence type="inferred from homology"/>
<feature type="binding site" evidence="8">
    <location>
        <position position="120"/>
    </location>
    <ligand>
        <name>ATP</name>
        <dbReference type="ChEBI" id="CHEBI:30616"/>
    </ligand>
</feature>
<dbReference type="EMBL" id="JAHXRI010000001">
    <property type="protein sequence ID" value="MBZ1349140.1"/>
    <property type="molecule type" value="Genomic_DNA"/>
</dbReference>
<evidence type="ECO:0000256" key="5">
    <source>
        <dbReference type="ARBA" id="ARBA00022741"/>
    </source>
</evidence>
<evidence type="ECO:0000313" key="9">
    <source>
        <dbReference type="EMBL" id="MBZ1349140.1"/>
    </source>
</evidence>
<comment type="catalytic activity">
    <reaction evidence="8">
        <text>L-tyrosyl-[protein] + UTP = O-(5'-uridylyl)-L-tyrosyl-[protein] + diphosphate</text>
        <dbReference type="Rhea" id="RHEA:83887"/>
        <dbReference type="Rhea" id="RHEA-COMP:10136"/>
        <dbReference type="Rhea" id="RHEA-COMP:20238"/>
        <dbReference type="ChEBI" id="CHEBI:33019"/>
        <dbReference type="ChEBI" id="CHEBI:46398"/>
        <dbReference type="ChEBI" id="CHEBI:46858"/>
        <dbReference type="ChEBI" id="CHEBI:90602"/>
    </reaction>
</comment>
<evidence type="ECO:0000256" key="7">
    <source>
        <dbReference type="ARBA" id="ARBA00022842"/>
    </source>
</evidence>
<protein>
    <recommendedName>
        <fullName evidence="8">Protein nucleotidyltransferase YdiU</fullName>
        <ecNumber evidence="8">2.7.7.-</ecNumber>
    </recommendedName>
    <alternativeName>
        <fullName evidence="8">Protein adenylyltransferase YdiU</fullName>
        <ecNumber evidence="8">2.7.7.108</ecNumber>
    </alternativeName>
    <alternativeName>
        <fullName evidence="8">Protein uridylyltransferase YdiU</fullName>
        <ecNumber evidence="8">2.7.7.-</ecNumber>
    </alternativeName>
</protein>
<feature type="binding site" evidence="8">
    <location>
        <position position="183"/>
    </location>
    <ligand>
        <name>ATP</name>
        <dbReference type="ChEBI" id="CHEBI:30616"/>
    </ligand>
</feature>
<dbReference type="GO" id="GO:0070733">
    <property type="term" value="F:AMPylase activity"/>
    <property type="evidence" value="ECO:0007669"/>
    <property type="project" value="UniProtKB-EC"/>
</dbReference>
<keyword evidence="8" id="KW-0464">Manganese</keyword>
<dbReference type="GO" id="GO:0030145">
    <property type="term" value="F:manganese ion binding"/>
    <property type="evidence" value="ECO:0007669"/>
    <property type="project" value="UniProtKB-UniRule"/>
</dbReference>
<evidence type="ECO:0000256" key="6">
    <source>
        <dbReference type="ARBA" id="ARBA00022840"/>
    </source>
</evidence>
<evidence type="ECO:0000256" key="2">
    <source>
        <dbReference type="ARBA" id="ARBA00022679"/>
    </source>
</evidence>
<reference evidence="9" key="1">
    <citation type="submission" date="2021-07" db="EMBL/GenBank/DDBJ databases">
        <title>New genus and species of the family Alcaligenaceae.</title>
        <authorList>
            <person name="Hahn M.W."/>
        </authorList>
    </citation>
    <scope>NUCLEOTIDE SEQUENCE</scope>
    <source>
        <strain evidence="9">LF4-65</strain>
    </source>
</reference>
<keyword evidence="10" id="KW-1185">Reference proteome</keyword>